<dbReference type="GO" id="GO:0015677">
    <property type="term" value="P:copper ion import"/>
    <property type="evidence" value="ECO:0007669"/>
    <property type="project" value="TreeGrafter"/>
</dbReference>
<dbReference type="EMBL" id="SPQT01000002">
    <property type="protein sequence ID" value="TFV49727.1"/>
    <property type="molecule type" value="Genomic_DNA"/>
</dbReference>
<feature type="domain" description="Pyrroline-5-carboxylate reductase catalytic N-terminal" evidence="2">
    <location>
        <begin position="23"/>
        <end position="112"/>
    </location>
</feature>
<evidence type="ECO:0000256" key="1">
    <source>
        <dbReference type="ARBA" id="ARBA00023002"/>
    </source>
</evidence>
<evidence type="ECO:0000313" key="4">
    <source>
        <dbReference type="Proteomes" id="UP000297966"/>
    </source>
</evidence>
<dbReference type="OrthoDB" id="7557417at2"/>
<organism evidence="3 4">
    <name type="scientific">Bradyrhizobium niftali</name>
    <dbReference type="NCBI Taxonomy" id="2560055"/>
    <lineage>
        <taxon>Bacteria</taxon>
        <taxon>Pseudomonadati</taxon>
        <taxon>Pseudomonadota</taxon>
        <taxon>Alphaproteobacteria</taxon>
        <taxon>Hyphomicrobiales</taxon>
        <taxon>Nitrobacteraceae</taxon>
        <taxon>Bradyrhizobium</taxon>
    </lineage>
</organism>
<proteinExistence type="predicted"/>
<protein>
    <submittedName>
        <fullName evidence="3">NADP oxidoreductase coenzyme</fullName>
    </submittedName>
</protein>
<dbReference type="Gene3D" id="3.40.50.720">
    <property type="entry name" value="NAD(P)-binding Rossmann-like Domain"/>
    <property type="match status" value="1"/>
</dbReference>
<dbReference type="GO" id="GO:0052851">
    <property type="term" value="F:ferric-chelate reductase (NADPH) activity"/>
    <property type="evidence" value="ECO:0007669"/>
    <property type="project" value="TreeGrafter"/>
</dbReference>
<dbReference type="GO" id="GO:0008823">
    <property type="term" value="F:cupric reductase (NADH) activity"/>
    <property type="evidence" value="ECO:0007669"/>
    <property type="project" value="TreeGrafter"/>
</dbReference>
<evidence type="ECO:0000313" key="3">
    <source>
        <dbReference type="EMBL" id="TFV49727.1"/>
    </source>
</evidence>
<gene>
    <name evidence="3" type="ORF">E4K65_06010</name>
</gene>
<dbReference type="Pfam" id="PF03807">
    <property type="entry name" value="F420_oxidored"/>
    <property type="match status" value="1"/>
</dbReference>
<accession>A0A4Y9M3V6</accession>
<evidence type="ECO:0000259" key="2">
    <source>
        <dbReference type="Pfam" id="PF03807"/>
    </source>
</evidence>
<dbReference type="InterPro" id="IPR028939">
    <property type="entry name" value="P5C_Rdtase_cat_N"/>
</dbReference>
<dbReference type="InterPro" id="IPR051267">
    <property type="entry name" value="STEAP_metalloreductase"/>
</dbReference>
<dbReference type="PANTHER" id="PTHR14239:SF0">
    <property type="entry name" value="F420-DEPENDENT NADP REDUCTASE"/>
    <property type="match status" value="1"/>
</dbReference>
<name>A0A4Y9M3V6_9BRAD</name>
<sequence length="217" mass="22941">MGWSCLSTAASRPSEKRRSIMSYAIIGFGKIGQALAHAFARKNIEVTVASRRPPEALAPQARAIGPTVVAKSLREALEADTIILAVPFGEHREVAKALPSWQGKTIIDATNGFGEELDGLLSSAVVAKAFTGARLVKGFNHLGAAKLAADPIVEGGHRVVFLSGDDEDAIAPVAALAKQLGFAPVKLGKLNEGGALVHARGRVWGQLIFQDLFKKEQ</sequence>
<keyword evidence="4" id="KW-1185">Reference proteome</keyword>
<keyword evidence="1" id="KW-0560">Oxidoreductase</keyword>
<dbReference type="GO" id="GO:0005886">
    <property type="term" value="C:plasma membrane"/>
    <property type="evidence" value="ECO:0007669"/>
    <property type="project" value="TreeGrafter"/>
</dbReference>
<reference evidence="3 4" key="1">
    <citation type="submission" date="2019-03" db="EMBL/GenBank/DDBJ databases">
        <title>Bradyrhizobium diversity isolated from nodules of Chamaecrista fasciculata.</title>
        <authorList>
            <person name="Klepa M.S."/>
            <person name="Urquiaga M.O."/>
            <person name="Hungria M."/>
            <person name="Delamuta J.R."/>
        </authorList>
    </citation>
    <scope>NUCLEOTIDE SEQUENCE [LARGE SCALE GENOMIC DNA]</scope>
    <source>
        <strain evidence="3 4">CNPSo 3448</strain>
    </source>
</reference>
<dbReference type="SUPFAM" id="SSF51735">
    <property type="entry name" value="NAD(P)-binding Rossmann-fold domains"/>
    <property type="match status" value="1"/>
</dbReference>
<dbReference type="PANTHER" id="PTHR14239">
    <property type="entry name" value="DUDULIN-RELATED"/>
    <property type="match status" value="1"/>
</dbReference>
<comment type="caution">
    <text evidence="3">The sequence shown here is derived from an EMBL/GenBank/DDBJ whole genome shotgun (WGS) entry which is preliminary data.</text>
</comment>
<dbReference type="InterPro" id="IPR036291">
    <property type="entry name" value="NAD(P)-bd_dom_sf"/>
</dbReference>
<dbReference type="AlphaFoldDB" id="A0A4Y9M3V6"/>
<dbReference type="Proteomes" id="UP000297966">
    <property type="component" value="Unassembled WGS sequence"/>
</dbReference>